<keyword evidence="3" id="KW-1185">Reference proteome</keyword>
<gene>
    <name evidence="2" type="ORF">ACFO60_02130</name>
</gene>
<dbReference type="Pfam" id="PF13349">
    <property type="entry name" value="DUF4097"/>
    <property type="match status" value="1"/>
</dbReference>
<comment type="caution">
    <text evidence="2">The sequence shown here is derived from an EMBL/GenBank/DDBJ whole genome shotgun (WGS) entry which is preliminary data.</text>
</comment>
<dbReference type="Gene3D" id="2.160.20.120">
    <property type="match status" value="1"/>
</dbReference>
<dbReference type="RefSeq" id="WP_380836122.1">
    <property type="nucleotide sequence ID" value="NZ_JBHSFP010000001.1"/>
</dbReference>
<evidence type="ECO:0000313" key="2">
    <source>
        <dbReference type="EMBL" id="MFC4529547.1"/>
    </source>
</evidence>
<protein>
    <submittedName>
        <fullName evidence="2">DUF4097 family beta strand repeat-containing protein</fullName>
    </submittedName>
</protein>
<dbReference type="EMBL" id="JBHSFP010000001">
    <property type="protein sequence ID" value="MFC4529547.1"/>
    <property type="molecule type" value="Genomic_DNA"/>
</dbReference>
<feature type="domain" description="DUF4097" evidence="1">
    <location>
        <begin position="135"/>
        <end position="248"/>
    </location>
</feature>
<organism evidence="2 3">
    <name type="scientific">Sphaerisporangium dianthi</name>
    <dbReference type="NCBI Taxonomy" id="1436120"/>
    <lineage>
        <taxon>Bacteria</taxon>
        <taxon>Bacillati</taxon>
        <taxon>Actinomycetota</taxon>
        <taxon>Actinomycetes</taxon>
        <taxon>Streptosporangiales</taxon>
        <taxon>Streptosporangiaceae</taxon>
        <taxon>Sphaerisporangium</taxon>
    </lineage>
</organism>
<accession>A0ABV9CAD0</accession>
<sequence>MTNRTSPANTSPRAGSARVSARARRVMAAGAALGAGLMLTACGVTDLAAPTKKATNTYDVTGETAVLHVAGGAGDVQVTESGRTGFHVTEKLYWKGDKPVTRHPVDGDTLTLDYTCVDSGWACGVDYLVEVPRGVQVKVEAGSGDITLRALSGKIDVHTGSGTIDAGGLGGKQAVAKAGSGDVDLRFTAAPDKVDVQTGSGTGTVQVPGGAYNVTVGTGSGDKEIGVTDDDSSPRTIVVRAGSGDAKVLAT</sequence>
<evidence type="ECO:0000313" key="3">
    <source>
        <dbReference type="Proteomes" id="UP001596004"/>
    </source>
</evidence>
<name>A0ABV9CAD0_9ACTN</name>
<dbReference type="InterPro" id="IPR025164">
    <property type="entry name" value="Toastrack_DUF4097"/>
</dbReference>
<reference evidence="3" key="1">
    <citation type="journal article" date="2019" name="Int. J. Syst. Evol. Microbiol.">
        <title>The Global Catalogue of Microorganisms (GCM) 10K type strain sequencing project: providing services to taxonomists for standard genome sequencing and annotation.</title>
        <authorList>
            <consortium name="The Broad Institute Genomics Platform"/>
            <consortium name="The Broad Institute Genome Sequencing Center for Infectious Disease"/>
            <person name="Wu L."/>
            <person name="Ma J."/>
        </authorList>
    </citation>
    <scope>NUCLEOTIDE SEQUENCE [LARGE SCALE GENOMIC DNA]</scope>
    <source>
        <strain evidence="3">CGMCC 4.7132</strain>
    </source>
</reference>
<evidence type="ECO:0000259" key="1">
    <source>
        <dbReference type="Pfam" id="PF13349"/>
    </source>
</evidence>
<dbReference type="Proteomes" id="UP001596004">
    <property type="component" value="Unassembled WGS sequence"/>
</dbReference>
<proteinExistence type="predicted"/>